<evidence type="ECO:0000313" key="3">
    <source>
        <dbReference type="RefSeq" id="XP_033172750.1"/>
    </source>
</evidence>
<sequence>MKYLLWISFLFIGESHGYVRLTNLKCESYDNTFVVFPECRLKVLGRGIIGANMHIKFLKLPINRMVLRFTTYRKLTGYHPFLFNVSDELCRALKYPNRHRVVYYFYTAFMPFSNINHTCPYNDDVYIRNCTLDDRMFAKVPLPKGIYKLTLEMDDGVMNWASIINIYFEIDID</sequence>
<proteinExistence type="predicted"/>
<keyword evidence="1" id="KW-0732">Signal</keyword>
<gene>
    <name evidence="3" type="primary">LOC117149958</name>
</gene>
<organism evidence="2 3">
    <name type="scientific">Drosophila mauritiana</name>
    <name type="common">Fruit fly</name>
    <dbReference type="NCBI Taxonomy" id="7226"/>
    <lineage>
        <taxon>Eukaryota</taxon>
        <taxon>Metazoa</taxon>
        <taxon>Ecdysozoa</taxon>
        <taxon>Arthropoda</taxon>
        <taxon>Hexapoda</taxon>
        <taxon>Insecta</taxon>
        <taxon>Pterygota</taxon>
        <taxon>Neoptera</taxon>
        <taxon>Endopterygota</taxon>
        <taxon>Diptera</taxon>
        <taxon>Brachycera</taxon>
        <taxon>Muscomorpha</taxon>
        <taxon>Ephydroidea</taxon>
        <taxon>Drosophilidae</taxon>
        <taxon>Drosophila</taxon>
        <taxon>Sophophora</taxon>
    </lineage>
</organism>
<dbReference type="InterPro" id="IPR010512">
    <property type="entry name" value="DUF1091"/>
</dbReference>
<feature type="signal peptide" evidence="1">
    <location>
        <begin position="1"/>
        <end position="17"/>
    </location>
</feature>
<dbReference type="Proteomes" id="UP000515162">
    <property type="component" value="Chromosome 2L"/>
</dbReference>
<dbReference type="AlphaFoldDB" id="A0A6P8KRE0"/>
<dbReference type="Pfam" id="PF06477">
    <property type="entry name" value="DUF1091"/>
    <property type="match status" value="1"/>
</dbReference>
<keyword evidence="2" id="KW-1185">Reference proteome</keyword>
<protein>
    <submittedName>
        <fullName evidence="3">Uncharacterized protein LOC117149958</fullName>
    </submittedName>
</protein>
<feature type="chain" id="PRO_5028430102" evidence="1">
    <location>
        <begin position="18"/>
        <end position="173"/>
    </location>
</feature>
<dbReference type="PANTHER" id="PTHR20898">
    <property type="entry name" value="DAEDALUS ON 3-RELATED-RELATED"/>
    <property type="match status" value="1"/>
</dbReference>
<accession>A0A6P8KRE0</accession>
<evidence type="ECO:0000256" key="1">
    <source>
        <dbReference type="SAM" id="SignalP"/>
    </source>
</evidence>
<dbReference type="RefSeq" id="XP_033172750.1">
    <property type="nucleotide sequence ID" value="XM_033316859.1"/>
</dbReference>
<dbReference type="PANTHER" id="PTHR20898:SF0">
    <property type="entry name" value="DAEDALUS ON 3-RELATED"/>
    <property type="match status" value="1"/>
</dbReference>
<dbReference type="GeneID" id="117149958"/>
<reference evidence="3" key="1">
    <citation type="submission" date="2025-08" db="UniProtKB">
        <authorList>
            <consortium name="RefSeq"/>
        </authorList>
    </citation>
    <scope>IDENTIFICATION</scope>
    <source>
        <strain evidence="3">Mau12</strain>
        <tissue evidence="3">Whole Body</tissue>
    </source>
</reference>
<name>A0A6P8KRE0_DROMA</name>
<evidence type="ECO:0000313" key="2">
    <source>
        <dbReference type="Proteomes" id="UP000515162"/>
    </source>
</evidence>